<dbReference type="SUPFAM" id="SSF47113">
    <property type="entry name" value="Histone-fold"/>
    <property type="match status" value="1"/>
</dbReference>
<proteinExistence type="predicted"/>
<reference evidence="3" key="1">
    <citation type="submission" date="2023-10" db="EMBL/GenBank/DDBJ databases">
        <authorList>
            <person name="Chen Y."/>
            <person name="Shah S."/>
            <person name="Dougan E. K."/>
            <person name="Thang M."/>
            <person name="Chan C."/>
        </authorList>
    </citation>
    <scope>NUCLEOTIDE SEQUENCE [LARGE SCALE GENOMIC DNA]</scope>
</reference>
<feature type="compositionally biased region" description="Low complexity" evidence="1">
    <location>
        <begin position="20"/>
        <end position="31"/>
    </location>
</feature>
<accession>A0ABN9RMA7</accession>
<dbReference type="InterPro" id="IPR009072">
    <property type="entry name" value="Histone-fold"/>
</dbReference>
<feature type="region of interest" description="Disordered" evidence="1">
    <location>
        <begin position="16"/>
        <end position="45"/>
    </location>
</feature>
<sequence length="122" mass="12276">MAGAMAPAGHTFAAGAESLDAPGAEAAAAGEPAKDAEAEDPGLSAITLPREAVRRIARSAAPPGARISSEAVAGLQRVAQAFVLYATDRALAEAQARAGPGRWAVGGRSQLPRRRRSACSTS</sequence>
<organism evidence="3 4">
    <name type="scientific">Prorocentrum cordatum</name>
    <dbReference type="NCBI Taxonomy" id="2364126"/>
    <lineage>
        <taxon>Eukaryota</taxon>
        <taxon>Sar</taxon>
        <taxon>Alveolata</taxon>
        <taxon>Dinophyceae</taxon>
        <taxon>Prorocentrales</taxon>
        <taxon>Prorocentraceae</taxon>
        <taxon>Prorocentrum</taxon>
    </lineage>
</organism>
<dbReference type="Proteomes" id="UP001189429">
    <property type="component" value="Unassembled WGS sequence"/>
</dbReference>
<feature type="compositionally biased region" description="Basic residues" evidence="1">
    <location>
        <begin position="111"/>
        <end position="122"/>
    </location>
</feature>
<evidence type="ECO:0000313" key="3">
    <source>
        <dbReference type="EMBL" id="CAK0819874.1"/>
    </source>
</evidence>
<name>A0ABN9RMA7_9DINO</name>
<gene>
    <name evidence="3" type="ORF">PCOR1329_LOCUS21751</name>
</gene>
<dbReference type="Gene3D" id="1.10.20.10">
    <property type="entry name" value="Histone, subunit A"/>
    <property type="match status" value="1"/>
</dbReference>
<comment type="caution">
    <text evidence="3">The sequence shown here is derived from an EMBL/GenBank/DDBJ whole genome shotgun (WGS) entry which is preliminary data.</text>
</comment>
<dbReference type="Pfam" id="PF00808">
    <property type="entry name" value="CBFD_NFYB_HMF"/>
    <property type="match status" value="1"/>
</dbReference>
<dbReference type="EMBL" id="CAUYUJ010007191">
    <property type="protein sequence ID" value="CAK0819874.1"/>
    <property type="molecule type" value="Genomic_DNA"/>
</dbReference>
<keyword evidence="4" id="KW-1185">Reference proteome</keyword>
<protein>
    <recommendedName>
        <fullName evidence="2">Transcription factor CBF/NF-Y/archaeal histone domain-containing protein</fullName>
    </recommendedName>
</protein>
<feature type="domain" description="Transcription factor CBF/NF-Y/archaeal histone" evidence="2">
    <location>
        <begin position="47"/>
        <end position="97"/>
    </location>
</feature>
<feature type="region of interest" description="Disordered" evidence="1">
    <location>
        <begin position="96"/>
        <end position="122"/>
    </location>
</feature>
<evidence type="ECO:0000259" key="2">
    <source>
        <dbReference type="Pfam" id="PF00808"/>
    </source>
</evidence>
<evidence type="ECO:0000256" key="1">
    <source>
        <dbReference type="SAM" id="MobiDB-lite"/>
    </source>
</evidence>
<dbReference type="InterPro" id="IPR003958">
    <property type="entry name" value="CBFA_NFYB_domain"/>
</dbReference>
<evidence type="ECO:0000313" key="4">
    <source>
        <dbReference type="Proteomes" id="UP001189429"/>
    </source>
</evidence>